<dbReference type="InterPro" id="IPR009080">
    <property type="entry name" value="tRNAsynth_Ia_anticodon-bd"/>
</dbReference>
<evidence type="ECO:0000256" key="4">
    <source>
        <dbReference type="ARBA" id="ARBA00022741"/>
    </source>
</evidence>
<evidence type="ECO:0000256" key="1">
    <source>
        <dbReference type="ARBA" id="ARBA00005594"/>
    </source>
</evidence>
<keyword evidence="16" id="KW-1185">Reference proteome</keyword>
<dbReference type="FunFam" id="3.40.50.620:FF:000056">
    <property type="entry name" value="Leucine--tRNA ligase"/>
    <property type="match status" value="1"/>
</dbReference>
<evidence type="ECO:0000256" key="5">
    <source>
        <dbReference type="ARBA" id="ARBA00022840"/>
    </source>
</evidence>
<evidence type="ECO:0000259" key="13">
    <source>
        <dbReference type="Pfam" id="PF09334"/>
    </source>
</evidence>
<evidence type="ECO:0000256" key="6">
    <source>
        <dbReference type="ARBA" id="ARBA00022917"/>
    </source>
</evidence>
<protein>
    <recommendedName>
        <fullName evidence="9">Leucine--tRNA ligase</fullName>
        <ecNumber evidence="9">6.1.1.4</ecNumber>
    </recommendedName>
    <alternativeName>
        <fullName evidence="9">Leucyl-tRNA synthetase</fullName>
        <shortName evidence="9">LeuRS</shortName>
    </alternativeName>
</protein>
<dbReference type="SUPFAM" id="SSF47323">
    <property type="entry name" value="Anticodon-binding domain of a subclass of class I aminoacyl-tRNA synthetases"/>
    <property type="match status" value="1"/>
</dbReference>
<dbReference type="PANTHER" id="PTHR43740:SF2">
    <property type="entry name" value="LEUCINE--TRNA LIGASE, MITOCHONDRIAL"/>
    <property type="match status" value="1"/>
</dbReference>
<comment type="catalytic activity">
    <reaction evidence="8 9">
        <text>tRNA(Leu) + L-leucine + ATP = L-leucyl-tRNA(Leu) + AMP + diphosphate</text>
        <dbReference type="Rhea" id="RHEA:11688"/>
        <dbReference type="Rhea" id="RHEA-COMP:9613"/>
        <dbReference type="Rhea" id="RHEA-COMP:9622"/>
        <dbReference type="ChEBI" id="CHEBI:30616"/>
        <dbReference type="ChEBI" id="CHEBI:33019"/>
        <dbReference type="ChEBI" id="CHEBI:57427"/>
        <dbReference type="ChEBI" id="CHEBI:78442"/>
        <dbReference type="ChEBI" id="CHEBI:78494"/>
        <dbReference type="ChEBI" id="CHEBI:456215"/>
        <dbReference type="EC" id="6.1.1.4"/>
    </reaction>
</comment>
<dbReference type="Pfam" id="PF09334">
    <property type="entry name" value="tRNA-synt_1g"/>
    <property type="match status" value="1"/>
</dbReference>
<evidence type="ECO:0000259" key="11">
    <source>
        <dbReference type="Pfam" id="PF00133"/>
    </source>
</evidence>
<dbReference type="RefSeq" id="WP_148604949.1">
    <property type="nucleotide sequence ID" value="NZ_BSUV01000001.1"/>
</dbReference>
<evidence type="ECO:0000256" key="8">
    <source>
        <dbReference type="ARBA" id="ARBA00047469"/>
    </source>
</evidence>
<dbReference type="InterPro" id="IPR013155">
    <property type="entry name" value="M/V/L/I-tRNA-synth_anticd-bd"/>
</dbReference>
<feature type="domain" description="Aminoacyl-tRNA synthetase class Ia" evidence="11">
    <location>
        <begin position="414"/>
        <end position="607"/>
    </location>
</feature>
<dbReference type="EC" id="6.1.1.4" evidence="9"/>
<comment type="caution">
    <text evidence="15">The sequence shown here is derived from an EMBL/GenBank/DDBJ whole genome shotgun (WGS) entry which is preliminary data.</text>
</comment>
<dbReference type="Pfam" id="PF00133">
    <property type="entry name" value="tRNA-synt_1"/>
    <property type="match status" value="1"/>
</dbReference>
<dbReference type="GO" id="GO:0005829">
    <property type="term" value="C:cytosol"/>
    <property type="evidence" value="ECO:0007669"/>
    <property type="project" value="TreeGrafter"/>
</dbReference>
<comment type="subcellular location">
    <subcellularLocation>
        <location evidence="9">Cytoplasm</location>
    </subcellularLocation>
</comment>
<dbReference type="PANTHER" id="PTHR43740">
    <property type="entry name" value="LEUCYL-TRNA SYNTHETASE"/>
    <property type="match status" value="1"/>
</dbReference>
<proteinExistence type="inferred from homology"/>
<dbReference type="InterPro" id="IPR009008">
    <property type="entry name" value="Val/Leu/Ile-tRNA-synth_edit"/>
</dbReference>
<name>A0A6P2CST4_9LACO</name>
<feature type="domain" description="Methionyl/Valyl/Leucyl/Isoleucyl-tRNA synthetase anticodon-binding" evidence="12">
    <location>
        <begin position="661"/>
        <end position="772"/>
    </location>
</feature>
<dbReference type="EMBL" id="SDGY01000001">
    <property type="protein sequence ID" value="TYC47299.1"/>
    <property type="molecule type" value="Genomic_DNA"/>
</dbReference>
<dbReference type="FunFam" id="1.10.730.10:FF:000011">
    <property type="entry name" value="Leucine--tRNA ligase chloroplastic/mitochondrial"/>
    <property type="match status" value="1"/>
</dbReference>
<dbReference type="Gene3D" id="3.10.20.590">
    <property type="match status" value="1"/>
</dbReference>
<dbReference type="CDD" id="cd00812">
    <property type="entry name" value="LeuRS_core"/>
    <property type="match status" value="1"/>
</dbReference>
<dbReference type="PROSITE" id="PS00178">
    <property type="entry name" value="AA_TRNA_LIGASE_I"/>
    <property type="match status" value="1"/>
</dbReference>
<keyword evidence="2 9" id="KW-0963">Cytoplasm</keyword>
<dbReference type="FunFam" id="3.40.50.620:FF:000077">
    <property type="entry name" value="Leucine--tRNA ligase"/>
    <property type="match status" value="1"/>
</dbReference>
<keyword evidence="3 9" id="KW-0436">Ligase</keyword>
<dbReference type="GO" id="GO:0002161">
    <property type="term" value="F:aminoacyl-tRNA deacylase activity"/>
    <property type="evidence" value="ECO:0007669"/>
    <property type="project" value="InterPro"/>
</dbReference>
<keyword evidence="4 9" id="KW-0547">Nucleotide-binding</keyword>
<evidence type="ECO:0000259" key="14">
    <source>
        <dbReference type="Pfam" id="PF13603"/>
    </source>
</evidence>
<keyword evidence="6 9" id="KW-0648">Protein biosynthesis</keyword>
<dbReference type="HAMAP" id="MF_00049_B">
    <property type="entry name" value="Leu_tRNA_synth_B"/>
    <property type="match status" value="1"/>
</dbReference>
<organism evidence="15 16">
    <name type="scientific">Leuconostoc litchii</name>
    <dbReference type="NCBI Taxonomy" id="1981069"/>
    <lineage>
        <taxon>Bacteria</taxon>
        <taxon>Bacillati</taxon>
        <taxon>Bacillota</taxon>
        <taxon>Bacilli</taxon>
        <taxon>Lactobacillales</taxon>
        <taxon>Lactobacillaceae</taxon>
        <taxon>Leuconostoc</taxon>
    </lineage>
</organism>
<gene>
    <name evidence="9" type="primary">leuS</name>
    <name evidence="15" type="ORF">ESZ47_03940</name>
</gene>
<dbReference type="InterPro" id="IPR015413">
    <property type="entry name" value="Methionyl/Leucyl_tRNA_Synth"/>
</dbReference>
<dbReference type="Pfam" id="PF08264">
    <property type="entry name" value="Anticodon_1"/>
    <property type="match status" value="1"/>
</dbReference>
<evidence type="ECO:0000256" key="10">
    <source>
        <dbReference type="RuleBase" id="RU363035"/>
    </source>
</evidence>
<reference evidence="15 16" key="1">
    <citation type="submission" date="2019-01" db="EMBL/GenBank/DDBJ databases">
        <title>Leuconostoc litchii sp. nov., a novel lactic acid bacterium isolated from lychee.</title>
        <authorList>
            <person name="Wang L.-T."/>
        </authorList>
    </citation>
    <scope>NUCLEOTIDE SEQUENCE [LARGE SCALE GENOMIC DNA]</scope>
    <source>
        <strain evidence="15 16">MB7</strain>
    </source>
</reference>
<feature type="domain" description="Methionyl/Leucyl tRNA synthetase" evidence="13">
    <location>
        <begin position="34"/>
        <end position="157"/>
    </location>
</feature>
<feature type="domain" description="Leucyl-tRNA synthetase editing" evidence="14">
    <location>
        <begin position="222"/>
        <end position="401"/>
    </location>
</feature>
<dbReference type="Pfam" id="PF13603">
    <property type="entry name" value="tRNA-synt_1_2"/>
    <property type="match status" value="1"/>
</dbReference>
<accession>A0A6P2CST4</accession>
<dbReference type="InterPro" id="IPR001412">
    <property type="entry name" value="aa-tRNA-synth_I_CS"/>
</dbReference>
<dbReference type="InterPro" id="IPR002302">
    <property type="entry name" value="Leu-tRNA-ligase"/>
</dbReference>
<evidence type="ECO:0000256" key="3">
    <source>
        <dbReference type="ARBA" id="ARBA00022598"/>
    </source>
</evidence>
<sequence length="808" mass="92504">MVYDHKSIENKWQRYWDEHETFKASDKSEKEKYYVMDMFPYPSGQGLHVGHPEGYTATDIMSRYKRAKGFNVLHPMGWDAFGLPAEQYAIKTGNNPASFTNKNVQVFKNQIKSLGFSIDWSREINTTDPEYYKWSQWIFEKLYEKGLAYEDEIMVNWAPDFPGGGIVVANEEVIDGKTERGGYPVYRKPMKQWVLRITAYADRLLEDLEDLDWPEAIKEQQRHWIGKSVGASVSFNVENSAKKIEVYTTRPDTLFGAQYMVLSPEHELVDVITTSEQKDVISNYKKEVETKSDLERTDLNKDKTGAFTGAYAINPINGERLPIWIADYVLSSYGTGAIMAVPAHDNRDWEFAKKFDLPIKAVIEGGDVVEAAYTGDGVHINSGFLDGLSKQEAIDKAIDWLTENSAGHKQINYRLRDWIFSRQRYWGEPIPVIHWEDGTQTLVPESELPLRLPEMTQEQLKPSGTGESPLANATDWLTVTREDGVKGRRETNTMPQWAGSSWYFLRYVDPHNSEALADADKLKYWMNVDLYVGGAEHAVLHLLYARFWHKFLYDLGVVPTKEPFHKLVNQGMILGENHEKMSKSKGNVVNPDEIVNNYGADTLRVYEMFMGPLTQSKPWSEDGVSGSRRWLDRVWRLLIDDEDKLRDHVTTVNNGDLDKIYNQTVKKVSDDLENMRFNTAISQLMVFVNEAYKSDALPIEYMNGFVQMLAPIAPHLAEELWARLGHENDISYVEWPTYDDSHLVEDTLEIIFQVNGKVRGKATVARDTDKDAMLELAKADENVQNFITGKEIRKVIAIPGKFVNIVVS</sequence>
<dbReference type="CDD" id="cd07958">
    <property type="entry name" value="Anticodon_Ia_Leu_BEm"/>
    <property type="match status" value="1"/>
</dbReference>
<dbReference type="OrthoDB" id="9810365at2"/>
<dbReference type="FunFam" id="3.10.20.590:FF:000001">
    <property type="entry name" value="Leucine--tRNA ligase"/>
    <property type="match status" value="1"/>
</dbReference>
<dbReference type="GO" id="GO:0005524">
    <property type="term" value="F:ATP binding"/>
    <property type="evidence" value="ECO:0007669"/>
    <property type="project" value="UniProtKB-UniRule"/>
</dbReference>
<dbReference type="GO" id="GO:0004823">
    <property type="term" value="F:leucine-tRNA ligase activity"/>
    <property type="evidence" value="ECO:0007669"/>
    <property type="project" value="UniProtKB-UniRule"/>
</dbReference>
<evidence type="ECO:0000256" key="2">
    <source>
        <dbReference type="ARBA" id="ARBA00022490"/>
    </source>
</evidence>
<feature type="short sequence motif" description="'KMSKS' region" evidence="9">
    <location>
        <begin position="580"/>
        <end position="584"/>
    </location>
</feature>
<dbReference type="Gene3D" id="3.90.740.10">
    <property type="entry name" value="Valyl/Leucyl/Isoleucyl-tRNA synthetase, editing domain"/>
    <property type="match status" value="1"/>
</dbReference>
<dbReference type="GO" id="GO:0006429">
    <property type="term" value="P:leucyl-tRNA aminoacylation"/>
    <property type="evidence" value="ECO:0007669"/>
    <property type="project" value="UniProtKB-UniRule"/>
</dbReference>
<comment type="caution">
    <text evidence="9">Lacks conserved residue(s) required for the propagation of feature annotation.</text>
</comment>
<evidence type="ECO:0000256" key="9">
    <source>
        <dbReference type="HAMAP-Rule" id="MF_00049"/>
    </source>
</evidence>
<dbReference type="Gene3D" id="1.10.730.10">
    <property type="entry name" value="Isoleucyl-tRNA Synthetase, Domain 1"/>
    <property type="match status" value="1"/>
</dbReference>
<comment type="similarity">
    <text evidence="1 9 10">Belongs to the class-I aminoacyl-tRNA synthetase family.</text>
</comment>
<dbReference type="Gene3D" id="3.40.50.620">
    <property type="entry name" value="HUPs"/>
    <property type="match status" value="2"/>
</dbReference>
<dbReference type="NCBIfam" id="TIGR00396">
    <property type="entry name" value="leuS_bact"/>
    <property type="match status" value="1"/>
</dbReference>
<dbReference type="InterPro" id="IPR002300">
    <property type="entry name" value="aa-tRNA-synth_Ia"/>
</dbReference>
<dbReference type="SUPFAM" id="SSF50677">
    <property type="entry name" value="ValRS/IleRS/LeuRS editing domain"/>
    <property type="match status" value="1"/>
</dbReference>
<keyword evidence="7 9" id="KW-0030">Aminoacyl-tRNA synthetase</keyword>
<dbReference type="SUPFAM" id="SSF52374">
    <property type="entry name" value="Nucleotidylyl transferase"/>
    <property type="match status" value="1"/>
</dbReference>
<evidence type="ECO:0000313" key="16">
    <source>
        <dbReference type="Proteomes" id="UP000442244"/>
    </source>
</evidence>
<evidence type="ECO:0000313" key="15">
    <source>
        <dbReference type="EMBL" id="TYC47299.1"/>
    </source>
</evidence>
<evidence type="ECO:0000256" key="7">
    <source>
        <dbReference type="ARBA" id="ARBA00023146"/>
    </source>
</evidence>
<dbReference type="InterPro" id="IPR025709">
    <property type="entry name" value="Leu_tRNA-synth_edit"/>
</dbReference>
<feature type="binding site" evidence="9">
    <location>
        <position position="583"/>
    </location>
    <ligand>
        <name>ATP</name>
        <dbReference type="ChEBI" id="CHEBI:30616"/>
    </ligand>
</feature>
<keyword evidence="5 9" id="KW-0067">ATP-binding</keyword>
<dbReference type="InterPro" id="IPR014729">
    <property type="entry name" value="Rossmann-like_a/b/a_fold"/>
</dbReference>
<dbReference type="PRINTS" id="PR00985">
    <property type="entry name" value="TRNASYNTHLEU"/>
</dbReference>
<dbReference type="AlphaFoldDB" id="A0A6P2CST4"/>
<evidence type="ECO:0000259" key="12">
    <source>
        <dbReference type="Pfam" id="PF08264"/>
    </source>
</evidence>
<dbReference type="Proteomes" id="UP000442244">
    <property type="component" value="Unassembled WGS sequence"/>
</dbReference>